<protein>
    <recommendedName>
        <fullName evidence="4">Core-binding (CB) domain-containing protein</fullName>
    </recommendedName>
</protein>
<dbReference type="InterPro" id="IPR044068">
    <property type="entry name" value="CB"/>
</dbReference>
<evidence type="ECO:0000313" key="6">
    <source>
        <dbReference type="Proteomes" id="UP000095087"/>
    </source>
</evidence>
<keyword evidence="6" id="KW-1185">Reference proteome</keyword>
<accession>A0A1E2RZW2</accession>
<name>A0A1E2RZW2_9HYPH</name>
<keyword evidence="2 3" id="KW-0238">DNA-binding</keyword>
<evidence type="ECO:0000313" key="5">
    <source>
        <dbReference type="EMBL" id="ODA67628.1"/>
    </source>
</evidence>
<proteinExistence type="predicted"/>
<dbReference type="Proteomes" id="UP000095087">
    <property type="component" value="Unassembled WGS sequence"/>
</dbReference>
<gene>
    <name evidence="5" type="ORF">A7A08_01663</name>
</gene>
<dbReference type="OrthoDB" id="7873969at2"/>
<dbReference type="GO" id="GO:0003677">
    <property type="term" value="F:DNA binding"/>
    <property type="evidence" value="ECO:0007669"/>
    <property type="project" value="UniProtKB-UniRule"/>
</dbReference>
<evidence type="ECO:0000256" key="1">
    <source>
        <dbReference type="ARBA" id="ARBA00022908"/>
    </source>
</evidence>
<dbReference type="STRING" id="1177755.A7A08_01663"/>
<dbReference type="EMBL" id="MASI01000003">
    <property type="protein sequence ID" value="ODA67628.1"/>
    <property type="molecule type" value="Genomic_DNA"/>
</dbReference>
<feature type="domain" description="Core-binding (CB)" evidence="4">
    <location>
        <begin position="74"/>
        <end position="148"/>
    </location>
</feature>
<reference evidence="5 6" key="1">
    <citation type="submission" date="2016-07" db="EMBL/GenBank/DDBJ databases">
        <title>Draft genome sequence of Methyloligella halotolerans C2T (VKM B-2706T=CCUG 61687T=DSM 25045T), a halotolerant polyhydroxybutyrate accumulating methylotroph.</title>
        <authorList>
            <person name="Vasilenko O.V."/>
            <person name="Doronina N.V."/>
            <person name="Poroshina M.N."/>
            <person name="Tarlachkov S.V."/>
            <person name="Trotsenko Y.A."/>
        </authorList>
    </citation>
    <scope>NUCLEOTIDE SEQUENCE [LARGE SCALE GENOMIC DNA]</scope>
    <source>
        <strain evidence="5 6">VKM B-2706</strain>
    </source>
</reference>
<comment type="caution">
    <text evidence="5">The sequence shown here is derived from an EMBL/GenBank/DDBJ whole genome shotgun (WGS) entry which is preliminary data.</text>
</comment>
<evidence type="ECO:0000256" key="3">
    <source>
        <dbReference type="PROSITE-ProRule" id="PRU01248"/>
    </source>
</evidence>
<evidence type="ECO:0000256" key="2">
    <source>
        <dbReference type="ARBA" id="ARBA00023125"/>
    </source>
</evidence>
<sequence>MSRPDEAAVLLKLKYLRLERDGRVYVRRNGRSIRLREAPGSEAFHIEYARALEATHAPKPEPLKVQPESLAWLVNRYTASPHFLHALKPSTQAARRRILAKISEQHGHKRFRMMQERHVRQLRDERADSPEVANARLKALRAMFRWASPKRRRPTIRRPMFRSSP</sequence>
<organism evidence="5 6">
    <name type="scientific">Methyloligella halotolerans</name>
    <dbReference type="NCBI Taxonomy" id="1177755"/>
    <lineage>
        <taxon>Bacteria</taxon>
        <taxon>Pseudomonadati</taxon>
        <taxon>Pseudomonadota</taxon>
        <taxon>Alphaproteobacteria</taxon>
        <taxon>Hyphomicrobiales</taxon>
        <taxon>Hyphomicrobiaceae</taxon>
        <taxon>Methyloligella</taxon>
    </lineage>
</organism>
<dbReference type="InterPro" id="IPR010998">
    <property type="entry name" value="Integrase_recombinase_N"/>
</dbReference>
<dbReference type="Gene3D" id="1.10.150.130">
    <property type="match status" value="1"/>
</dbReference>
<dbReference type="PROSITE" id="PS51900">
    <property type="entry name" value="CB"/>
    <property type="match status" value="1"/>
</dbReference>
<dbReference type="AlphaFoldDB" id="A0A1E2RZW2"/>
<dbReference type="SUPFAM" id="SSF56349">
    <property type="entry name" value="DNA breaking-rejoining enzymes"/>
    <property type="match status" value="1"/>
</dbReference>
<dbReference type="InterPro" id="IPR011010">
    <property type="entry name" value="DNA_brk_join_enz"/>
</dbReference>
<evidence type="ECO:0000259" key="4">
    <source>
        <dbReference type="PROSITE" id="PS51900"/>
    </source>
</evidence>
<keyword evidence="1" id="KW-0229">DNA integration</keyword>
<dbReference type="GO" id="GO:0015074">
    <property type="term" value="P:DNA integration"/>
    <property type="evidence" value="ECO:0007669"/>
    <property type="project" value="UniProtKB-KW"/>
</dbReference>
<dbReference type="RefSeq" id="WP_069094957.1">
    <property type="nucleotide sequence ID" value="NZ_MASI01000003.1"/>
</dbReference>